<dbReference type="Pfam" id="PF16355">
    <property type="entry name" value="DUF4982"/>
    <property type="match status" value="1"/>
</dbReference>
<feature type="domain" description="DUF4982" evidence="8">
    <location>
        <begin position="631"/>
        <end position="688"/>
    </location>
</feature>
<dbReference type="Gene3D" id="2.60.40.10">
    <property type="entry name" value="Immunoglobulins"/>
    <property type="match status" value="2"/>
</dbReference>
<accession>A0A4Y9T8A9</accession>
<evidence type="ECO:0000259" key="6">
    <source>
        <dbReference type="Pfam" id="PF02836"/>
    </source>
</evidence>
<keyword evidence="4" id="KW-0732">Signal</keyword>
<dbReference type="InterPro" id="IPR036156">
    <property type="entry name" value="Beta-gal/glucu_dom_sf"/>
</dbReference>
<proteinExistence type="inferred from homology"/>
<evidence type="ECO:0000313" key="9">
    <source>
        <dbReference type="EMBL" id="TFW34037.1"/>
    </source>
</evidence>
<dbReference type="GO" id="GO:0005975">
    <property type="term" value="P:carbohydrate metabolic process"/>
    <property type="evidence" value="ECO:0007669"/>
    <property type="project" value="InterPro"/>
</dbReference>
<evidence type="ECO:0000256" key="3">
    <source>
        <dbReference type="ARBA" id="ARBA00023295"/>
    </source>
</evidence>
<keyword evidence="2 9" id="KW-0378">Hydrolase</keyword>
<dbReference type="SUPFAM" id="SSF49785">
    <property type="entry name" value="Galactose-binding domain-like"/>
    <property type="match status" value="1"/>
</dbReference>
<dbReference type="SUPFAM" id="SSF51445">
    <property type="entry name" value="(Trans)glycosidases"/>
    <property type="match status" value="1"/>
</dbReference>
<protein>
    <submittedName>
        <fullName evidence="9">Glycoside hydrolase family 2 protein</fullName>
    </submittedName>
</protein>
<dbReference type="InterPro" id="IPR051913">
    <property type="entry name" value="GH2_Domain-Containing"/>
</dbReference>
<feature type="domain" description="Glycoside hydrolase family 2 catalytic" evidence="6">
    <location>
        <begin position="315"/>
        <end position="605"/>
    </location>
</feature>
<evidence type="ECO:0000259" key="8">
    <source>
        <dbReference type="Pfam" id="PF16355"/>
    </source>
</evidence>
<dbReference type="GO" id="GO:0004553">
    <property type="term" value="F:hydrolase activity, hydrolyzing O-glycosyl compounds"/>
    <property type="evidence" value="ECO:0007669"/>
    <property type="project" value="InterPro"/>
</dbReference>
<dbReference type="EMBL" id="SPUM01000031">
    <property type="protein sequence ID" value="TFW34037.1"/>
    <property type="molecule type" value="Genomic_DNA"/>
</dbReference>
<gene>
    <name evidence="9" type="ORF">E4O92_05115</name>
</gene>
<organism evidence="9 10">
    <name type="scientific">Massilia horti</name>
    <dbReference type="NCBI Taxonomy" id="2562153"/>
    <lineage>
        <taxon>Bacteria</taxon>
        <taxon>Pseudomonadati</taxon>
        <taxon>Pseudomonadota</taxon>
        <taxon>Betaproteobacteria</taxon>
        <taxon>Burkholderiales</taxon>
        <taxon>Oxalobacteraceae</taxon>
        <taxon>Telluria group</taxon>
        <taxon>Massilia</taxon>
    </lineage>
</organism>
<dbReference type="Pfam" id="PF02836">
    <property type="entry name" value="Glyco_hydro_2_C"/>
    <property type="match status" value="1"/>
</dbReference>
<evidence type="ECO:0000259" key="7">
    <source>
        <dbReference type="Pfam" id="PF02837"/>
    </source>
</evidence>
<evidence type="ECO:0000259" key="5">
    <source>
        <dbReference type="Pfam" id="PF00703"/>
    </source>
</evidence>
<dbReference type="InterPro" id="IPR006104">
    <property type="entry name" value="Glyco_hydro_2_N"/>
</dbReference>
<dbReference type="Gene3D" id="2.60.120.260">
    <property type="entry name" value="Galactose-binding domain-like"/>
    <property type="match status" value="1"/>
</dbReference>
<sequence>MNTRFAIARRSLTQAAAGMLMLAATICAWAGPRSEIALDANWRFTLAEGSSAWSAPSFDDAAWEAVALPHTWNNFDGQDGGNDYHRGTGWYRTRFSLPATSAGQRVLVEFDAASKVAEVFVNGKPVGSHTGAFARFRFDITDAVHARGDNVLAVRVNNAPSQIVPISGDFTQFGGLYRKARLLLTAPVHIATLDYASSGVYLTTRKLDEQAAQVEARVKLASDAKTAFKGTLRVRLLDAQGKVVAAADQPASIGAGKNAELSLPLRVERPHAWNGTADPYLYRAAVELVSGGKTLDAVEVPFGLRTFELAPGAGFILNGRPLALHGVNRHQDRPDKGWAIDEDDKLQDMAIMQEMGVNAIRLAHYQHDQEFYDLCDAKGMAVWAEFGLVNEAPLEAAAQDNAGEQLREMIRQNYNHPSIIVWGVGNETTGRNGDDAEQRAVALVTRLTALARAEDRSRAPVYASHHGLADPRNLLTDAIAFNKYFGWYSGAYADLGEFLDQFHAAHPQTPVGISEYGAGGSIYMHEDHPPVRVHQAKGAWHPEEWQTAYHEQAWLQIADRPWMWGTFVWNMFDFAADQRKEGDLYGRNDKGLVTYDRRTRKDAFYWYQANWTSKPMVHIVSKRFWERSQSQIEVKVYSNADEVELKVNGVSLGRKAPDHHRHVWAAVELQPGPNRVEAYAYRAGKVVAADWGGFTYRADGDPRPNRAVAELDAAAKAAAATAVKAP</sequence>
<comment type="similarity">
    <text evidence="1">Belongs to the glycosyl hydrolase 2 family.</text>
</comment>
<dbReference type="SUPFAM" id="SSF49303">
    <property type="entry name" value="beta-Galactosidase/glucuronidase domain"/>
    <property type="match status" value="1"/>
</dbReference>
<dbReference type="Pfam" id="PF00703">
    <property type="entry name" value="Glyco_hydro_2"/>
    <property type="match status" value="1"/>
</dbReference>
<evidence type="ECO:0000256" key="1">
    <source>
        <dbReference type="ARBA" id="ARBA00007401"/>
    </source>
</evidence>
<name>A0A4Y9T8A9_9BURK</name>
<feature type="signal peptide" evidence="4">
    <location>
        <begin position="1"/>
        <end position="30"/>
    </location>
</feature>
<feature type="domain" description="Glycoside hydrolase family 2 immunoglobulin-like beta-sandwich" evidence="5">
    <location>
        <begin position="200"/>
        <end position="305"/>
    </location>
</feature>
<reference evidence="9 10" key="1">
    <citation type="submission" date="2019-03" db="EMBL/GenBank/DDBJ databases">
        <title>Draft genome of Massilia hortus sp. nov., a novel bacterial species of the Oxalobacteraceae family.</title>
        <authorList>
            <person name="Peta V."/>
            <person name="Raths R."/>
            <person name="Bucking H."/>
        </authorList>
    </citation>
    <scope>NUCLEOTIDE SEQUENCE [LARGE SCALE GENOMIC DNA]</scope>
    <source>
        <strain evidence="9 10">ONC3</strain>
    </source>
</reference>
<keyword evidence="10" id="KW-1185">Reference proteome</keyword>
<dbReference type="InterPro" id="IPR017853">
    <property type="entry name" value="GH"/>
</dbReference>
<dbReference type="InterPro" id="IPR006103">
    <property type="entry name" value="Glyco_hydro_2_cat"/>
</dbReference>
<dbReference type="PANTHER" id="PTHR42732">
    <property type="entry name" value="BETA-GALACTOSIDASE"/>
    <property type="match status" value="1"/>
</dbReference>
<comment type="caution">
    <text evidence="9">The sequence shown here is derived from an EMBL/GenBank/DDBJ whole genome shotgun (WGS) entry which is preliminary data.</text>
</comment>
<dbReference type="PRINTS" id="PR00132">
    <property type="entry name" value="GLHYDRLASE2"/>
</dbReference>
<keyword evidence="3" id="KW-0326">Glycosidase</keyword>
<dbReference type="AlphaFoldDB" id="A0A4Y9T8A9"/>
<dbReference type="PANTHER" id="PTHR42732:SF1">
    <property type="entry name" value="BETA-MANNOSIDASE"/>
    <property type="match status" value="1"/>
</dbReference>
<feature type="chain" id="PRO_5021321171" evidence="4">
    <location>
        <begin position="31"/>
        <end position="726"/>
    </location>
</feature>
<dbReference type="Proteomes" id="UP000297258">
    <property type="component" value="Unassembled WGS sequence"/>
</dbReference>
<dbReference type="InterPro" id="IPR013783">
    <property type="entry name" value="Ig-like_fold"/>
</dbReference>
<evidence type="ECO:0000256" key="2">
    <source>
        <dbReference type="ARBA" id="ARBA00022801"/>
    </source>
</evidence>
<evidence type="ECO:0000256" key="4">
    <source>
        <dbReference type="SAM" id="SignalP"/>
    </source>
</evidence>
<dbReference type="InterPro" id="IPR008979">
    <property type="entry name" value="Galactose-bd-like_sf"/>
</dbReference>
<dbReference type="InterPro" id="IPR006102">
    <property type="entry name" value="Ig-like_GH2"/>
</dbReference>
<dbReference type="InterPro" id="IPR006101">
    <property type="entry name" value="Glyco_hydro_2"/>
</dbReference>
<dbReference type="RefSeq" id="WP_135188671.1">
    <property type="nucleotide sequence ID" value="NZ_SPUM01000031.1"/>
</dbReference>
<dbReference type="OrthoDB" id="53299at2"/>
<dbReference type="Pfam" id="PF02837">
    <property type="entry name" value="Glyco_hydro_2_N"/>
    <property type="match status" value="1"/>
</dbReference>
<feature type="domain" description="Glycosyl hydrolases family 2 sugar binding" evidence="7">
    <location>
        <begin position="52"/>
        <end position="183"/>
    </location>
</feature>
<dbReference type="InterPro" id="IPR032311">
    <property type="entry name" value="DUF4982"/>
</dbReference>
<evidence type="ECO:0000313" key="10">
    <source>
        <dbReference type="Proteomes" id="UP000297258"/>
    </source>
</evidence>
<dbReference type="Gene3D" id="3.20.20.80">
    <property type="entry name" value="Glycosidases"/>
    <property type="match status" value="1"/>
</dbReference>